<keyword evidence="1" id="KW-1133">Transmembrane helix</keyword>
<evidence type="ECO:0000313" key="2">
    <source>
        <dbReference type="EMBL" id="KYC54019.1"/>
    </source>
</evidence>
<evidence type="ECO:0000256" key="1">
    <source>
        <dbReference type="SAM" id="Phobius"/>
    </source>
</evidence>
<keyword evidence="1" id="KW-0812">Transmembrane</keyword>
<dbReference type="AlphaFoldDB" id="A0A150J9V0"/>
<dbReference type="Gene3D" id="3.40.50.2000">
    <property type="entry name" value="Glycogen Phosphorylase B"/>
    <property type="match status" value="4"/>
</dbReference>
<dbReference type="EMBL" id="LNJB01000019">
    <property type="protein sequence ID" value="KYC54019.1"/>
    <property type="molecule type" value="Genomic_DNA"/>
</dbReference>
<accession>A0A150J9V0</accession>
<reference evidence="2 4" key="1">
    <citation type="journal article" date="2016" name="ISME J.">
        <title>Chasing the elusive Euryarchaeota class WSA2: genomes reveal a uniquely fastidious methyl-reducing methanogen.</title>
        <authorList>
            <person name="Nobu M.K."/>
            <person name="Narihiro T."/>
            <person name="Kuroda K."/>
            <person name="Mei R."/>
            <person name="Liu W.T."/>
        </authorList>
    </citation>
    <scope>NUCLEOTIDE SEQUENCE [LARGE SCALE GENOMIC DNA]</scope>
    <source>
        <strain evidence="2">ADurb1013_Bin02101</strain>
        <strain evidence="3">ADurb1213_Bin02801</strain>
    </source>
</reference>
<accession>A0A150JHL5</accession>
<dbReference type="SUPFAM" id="SSF53756">
    <property type="entry name" value="UDP-Glycosyltransferase/glycogen phosphorylase"/>
    <property type="match status" value="1"/>
</dbReference>
<feature type="transmembrane region" description="Helical" evidence="1">
    <location>
        <begin position="7"/>
        <end position="28"/>
    </location>
</feature>
<accession>A0A150JFD4</accession>
<dbReference type="GO" id="GO:0016740">
    <property type="term" value="F:transferase activity"/>
    <property type="evidence" value="ECO:0007669"/>
    <property type="project" value="UniProtKB-KW"/>
</dbReference>
<sequence>MKRHIKIFLGLISDLLFLPLILLSLFILKLAKKFYSNTRPTPSIFMGTMPINNWVTIRDGLKKRGFDTIFLVHRVPKHEKNIINYDTLKLIKFMPSYLQEYFIFIWANYRYDLFIMPFKGRILDRHVLLNWLELPLLKKMNKLIILNSYGGDVMTPKMTLSSKNYKYSIIEGYEKSPNYSKVDENYIARNRDYCEKWADHIISALDQVEYLTQVDSYFHMRCIDTGSIKPVFDIDNDKIKILHATNHRELKGTNYLIESVNILEKEGIEIDLVILEGKPHSEVIVLIKKSDIIADQFIIGAYGRFAIEAMAYGKPVLCYLRENLFDKNPIWRECPIVNANPDDLKEKLKELIINKNKRIEIGKKSRYYVEKYHSVEYVVGKLESIISELYGRNQKNN</sequence>
<evidence type="ECO:0000313" key="4">
    <source>
        <dbReference type="Proteomes" id="UP000092420"/>
    </source>
</evidence>
<dbReference type="EMBL" id="LNJE01000017">
    <property type="protein sequence ID" value="KYC56700.1"/>
    <property type="molecule type" value="Genomic_DNA"/>
</dbReference>
<keyword evidence="1" id="KW-0472">Membrane</keyword>
<keyword evidence="2" id="KW-0808">Transferase</keyword>
<gene>
    <name evidence="2" type="ORF">AN188_01294</name>
    <name evidence="3" type="ORF">APG09_01308</name>
</gene>
<organism evidence="2 4">
    <name type="scientific">Candidatus Methanofastidiosum methylothiophilum</name>
    <dbReference type="NCBI Taxonomy" id="1705564"/>
    <lineage>
        <taxon>Archaea</taxon>
        <taxon>Methanobacteriati</taxon>
        <taxon>Methanobacteriota</taxon>
        <taxon>Stenosarchaea group</taxon>
        <taxon>Candidatus Methanofastidiosia</taxon>
        <taxon>Candidatus Methanofastidiosales</taxon>
        <taxon>Candidatus Methanofastidiosaceae</taxon>
        <taxon>Candidatus Methanofastidiosum</taxon>
    </lineage>
</organism>
<protein>
    <submittedName>
        <fullName evidence="2">Glycosyl transferases group 1</fullName>
    </submittedName>
</protein>
<proteinExistence type="predicted"/>
<evidence type="ECO:0000313" key="3">
    <source>
        <dbReference type="EMBL" id="KYC56700.1"/>
    </source>
</evidence>
<comment type="caution">
    <text evidence="2">The sequence shown here is derived from an EMBL/GenBank/DDBJ whole genome shotgun (WGS) entry which is preliminary data.</text>
</comment>
<dbReference type="Proteomes" id="UP000092420">
    <property type="component" value="Unassembled WGS sequence"/>
</dbReference>
<name>A0A150J9V0_9EURY</name>